<organism evidence="1 2">
    <name type="scientific">Hydromonas duriensis</name>
    <dbReference type="NCBI Taxonomy" id="1527608"/>
    <lineage>
        <taxon>Bacteria</taxon>
        <taxon>Pseudomonadati</taxon>
        <taxon>Pseudomonadota</taxon>
        <taxon>Betaproteobacteria</taxon>
        <taxon>Burkholderiales</taxon>
        <taxon>Burkholderiaceae</taxon>
        <taxon>Hydromonas</taxon>
    </lineage>
</organism>
<dbReference type="Pfam" id="PF10933">
    <property type="entry name" value="DUF2827"/>
    <property type="match status" value="1"/>
</dbReference>
<gene>
    <name evidence="1" type="ORF">DFR44_11439</name>
</gene>
<reference evidence="1 2" key="1">
    <citation type="submission" date="2019-03" db="EMBL/GenBank/DDBJ databases">
        <title>Genomic Encyclopedia of Type Strains, Phase IV (KMG-IV): sequencing the most valuable type-strain genomes for metagenomic binning, comparative biology and taxonomic classification.</title>
        <authorList>
            <person name="Goeker M."/>
        </authorList>
    </citation>
    <scope>NUCLEOTIDE SEQUENCE [LARGE SCALE GENOMIC DNA]</scope>
    <source>
        <strain evidence="1 2">DSM 102852</strain>
    </source>
</reference>
<dbReference type="Proteomes" id="UP000294480">
    <property type="component" value="Unassembled WGS sequence"/>
</dbReference>
<evidence type="ECO:0000313" key="2">
    <source>
        <dbReference type="Proteomes" id="UP000294480"/>
    </source>
</evidence>
<comment type="caution">
    <text evidence="1">The sequence shown here is derived from an EMBL/GenBank/DDBJ whole genome shotgun (WGS) entry which is preliminary data.</text>
</comment>
<dbReference type="OrthoDB" id="1627328at2"/>
<accession>A0A4R6Y754</accession>
<dbReference type="EMBL" id="SNZE01000014">
    <property type="protein sequence ID" value="TDR31002.1"/>
    <property type="molecule type" value="Genomic_DNA"/>
</dbReference>
<protein>
    <submittedName>
        <fullName evidence="1">Uncharacterized protein DUF2827</fullName>
    </submittedName>
</protein>
<evidence type="ECO:0000313" key="1">
    <source>
        <dbReference type="EMBL" id="TDR31002.1"/>
    </source>
</evidence>
<dbReference type="InterPro" id="IPR021234">
    <property type="entry name" value="DUF2827"/>
</dbReference>
<dbReference type="AlphaFoldDB" id="A0A4R6Y754"/>
<keyword evidence="2" id="KW-1185">Reference proteome</keyword>
<name>A0A4R6Y754_9BURK</name>
<dbReference type="RefSeq" id="WP_133620594.1">
    <property type="nucleotide sequence ID" value="NZ_SNZE01000014.1"/>
</dbReference>
<proteinExistence type="predicted"/>
<sequence>MTKKLNIGISIFAVKDINIWANGLNMNLAFLVQLLRQSPDIGKVYLLNGGDLDAIPEGLEFGGLDAQLVRPHDVTHDVDVVIEMGAQLPVEWLHRVHALGVKLVSFLVGHTYCSNIEAAIFERPSGQMFNDVPWAETWTLPQYAKTCIPMLQTITRAPVVTMPHIWSPMFIEQRIKTLGEKGQAFGFKPHEHQAQPRAWRAAVFEPNISVAKNCVIAMLACEAAYRLEKQSIGLMMAMNTFHMKEHQTFNRLASHLDLTRDSKASYEPRVAFVEGMIDHQFDVVVSHQWENAQNYLYYDTLYGGYPLVHNSPFMQEAGMGFYYPEFEAQIGGEVLVQAWRKDAEFWADYSKRSNEFLKTLAPDHPENIGVFVQRLKHLAGARV</sequence>